<dbReference type="AlphaFoldDB" id="A0AAT9GS01"/>
<name>A0AAT9GS01_9CREN</name>
<dbReference type="RefSeq" id="WP_369609143.1">
    <property type="nucleotide sequence ID" value="NZ_AP031322.1"/>
</dbReference>
<evidence type="ECO:0000313" key="1">
    <source>
        <dbReference type="EMBL" id="BFH73560.1"/>
    </source>
</evidence>
<protein>
    <submittedName>
        <fullName evidence="1">Uncharacterized protein</fullName>
    </submittedName>
</protein>
<dbReference type="GeneID" id="92354462"/>
<reference evidence="1" key="1">
    <citation type="submission" date="2024-03" db="EMBL/GenBank/DDBJ databases">
        <title>Complete genome sequence of Sulfurisphaera javensis strain KD-1.</title>
        <authorList>
            <person name="Sakai H."/>
            <person name="Nur N."/>
            <person name="Suwanto A."/>
            <person name="Kurosawa N."/>
        </authorList>
    </citation>
    <scope>NUCLEOTIDE SEQUENCE</scope>
    <source>
        <strain evidence="1">KD-1</strain>
    </source>
</reference>
<proteinExistence type="predicted"/>
<sequence>MLLTNEILNASKVIRYKKEDCEIYLVEKEGENYLIGIYQGKNTTYAKVTLSYAKWDCDNILYYPFGYFAFALNENELIEKIKVKIDELKRNVIR</sequence>
<dbReference type="KEGG" id="sjv:SJAV_15040"/>
<gene>
    <name evidence="1" type="ORF">SJAV_15040</name>
</gene>
<accession>A0AAT9GS01</accession>
<organism evidence="1">
    <name type="scientific">Sulfurisphaera javensis</name>
    <dbReference type="NCBI Taxonomy" id="2049879"/>
    <lineage>
        <taxon>Archaea</taxon>
        <taxon>Thermoproteota</taxon>
        <taxon>Thermoprotei</taxon>
        <taxon>Sulfolobales</taxon>
        <taxon>Sulfolobaceae</taxon>
        <taxon>Sulfurisphaera</taxon>
    </lineage>
</organism>
<dbReference type="EMBL" id="AP031322">
    <property type="protein sequence ID" value="BFH73560.1"/>
    <property type="molecule type" value="Genomic_DNA"/>
</dbReference>